<evidence type="ECO:0000256" key="2">
    <source>
        <dbReference type="SAM" id="Phobius"/>
    </source>
</evidence>
<feature type="transmembrane region" description="Helical" evidence="2">
    <location>
        <begin position="6"/>
        <end position="29"/>
    </location>
</feature>
<feature type="transmembrane region" description="Helical" evidence="2">
    <location>
        <begin position="199"/>
        <end position="222"/>
    </location>
</feature>
<evidence type="ECO:0000313" key="3">
    <source>
        <dbReference type="EMBL" id="SPF42235.1"/>
    </source>
</evidence>
<sequence>MRDKAMILYYAYYALWFAQPALQLGIAALMLRRGLHRQFKFFFGYIATQLVTFGITFPTQGRGTAAFYLYWTCSAVSVAFGFGVIHEVFVDVFRSFHTLRDLGTVLFKWAGLVMLLVAGVVSVSSNSTTMAPWMQAITTTQRCLRMIQVGMVLFLLFFARYLGISRRRHSFGIALGFGSFAIVELTLIASWVGNHLQNPWMSIVNMSAYNLSLGLWLGYLVAKSPERNASNTLLQPQRWEQSLSDIQHPLPADSLIPMFEGMVDRALSRTRPDAPSGDKPGTAPMARSAAVGGSSFSLSGAEASTKS</sequence>
<evidence type="ECO:0000313" key="4">
    <source>
        <dbReference type="Proteomes" id="UP000238701"/>
    </source>
</evidence>
<keyword evidence="2" id="KW-0812">Transmembrane</keyword>
<evidence type="ECO:0000256" key="1">
    <source>
        <dbReference type="SAM" id="MobiDB-lite"/>
    </source>
</evidence>
<dbReference type="Proteomes" id="UP000238701">
    <property type="component" value="Unassembled WGS sequence"/>
</dbReference>
<feature type="region of interest" description="Disordered" evidence="1">
    <location>
        <begin position="268"/>
        <end position="307"/>
    </location>
</feature>
<organism evidence="3 4">
    <name type="scientific">Candidatus Sulfotelmatobacter kueseliae</name>
    <dbReference type="NCBI Taxonomy" id="2042962"/>
    <lineage>
        <taxon>Bacteria</taxon>
        <taxon>Pseudomonadati</taxon>
        <taxon>Acidobacteriota</taxon>
        <taxon>Terriglobia</taxon>
        <taxon>Terriglobales</taxon>
        <taxon>Candidatus Korobacteraceae</taxon>
        <taxon>Candidatus Sulfotelmatobacter</taxon>
    </lineage>
</organism>
<feature type="transmembrane region" description="Helical" evidence="2">
    <location>
        <begin position="106"/>
        <end position="125"/>
    </location>
</feature>
<feature type="transmembrane region" description="Helical" evidence="2">
    <location>
        <begin position="65"/>
        <end position="85"/>
    </location>
</feature>
<dbReference type="AlphaFoldDB" id="A0A2U3KRE1"/>
<feature type="transmembrane region" description="Helical" evidence="2">
    <location>
        <begin position="171"/>
        <end position="193"/>
    </location>
</feature>
<dbReference type="EMBL" id="OMOD01000137">
    <property type="protein sequence ID" value="SPF42235.1"/>
    <property type="molecule type" value="Genomic_DNA"/>
</dbReference>
<gene>
    <name evidence="3" type="ORF">SBA1_430036</name>
</gene>
<accession>A0A2U3KRE1</accession>
<keyword evidence="2" id="KW-0472">Membrane</keyword>
<feature type="transmembrane region" description="Helical" evidence="2">
    <location>
        <begin position="145"/>
        <end position="164"/>
    </location>
</feature>
<feature type="compositionally biased region" description="Polar residues" evidence="1">
    <location>
        <begin position="294"/>
        <end position="307"/>
    </location>
</feature>
<keyword evidence="2" id="KW-1133">Transmembrane helix</keyword>
<name>A0A2U3KRE1_9BACT</name>
<proteinExistence type="predicted"/>
<protein>
    <submittedName>
        <fullName evidence="3">Uncharacterized protein</fullName>
    </submittedName>
</protein>
<feature type="transmembrane region" description="Helical" evidence="2">
    <location>
        <begin position="41"/>
        <end position="59"/>
    </location>
</feature>
<dbReference type="OrthoDB" id="110048at2"/>
<reference evidence="4" key="1">
    <citation type="submission" date="2018-02" db="EMBL/GenBank/DDBJ databases">
        <authorList>
            <person name="Hausmann B."/>
        </authorList>
    </citation>
    <scope>NUCLEOTIDE SEQUENCE [LARGE SCALE GENOMIC DNA]</scope>
    <source>
        <strain evidence="4">Peat soil MAG SbA1</strain>
    </source>
</reference>